<dbReference type="GO" id="GO:0009408">
    <property type="term" value="P:response to heat"/>
    <property type="evidence" value="ECO:0007669"/>
    <property type="project" value="InterPro"/>
</dbReference>
<dbReference type="PROSITE" id="PS01031">
    <property type="entry name" value="SHSP"/>
    <property type="match status" value="1"/>
</dbReference>
<accession>A0A830GWX7</accession>
<dbReference type="Gene3D" id="2.60.40.790">
    <property type="match status" value="1"/>
</dbReference>
<reference evidence="6" key="2">
    <citation type="submission" date="2020-09" db="EMBL/GenBank/DDBJ databases">
        <authorList>
            <person name="Sun Q."/>
            <person name="Ohkuma M."/>
        </authorList>
    </citation>
    <scope>NUCLEOTIDE SEQUENCE</scope>
    <source>
        <strain evidence="6">JCM 10088</strain>
    </source>
</reference>
<evidence type="ECO:0000256" key="3">
    <source>
        <dbReference type="RuleBase" id="RU003616"/>
    </source>
</evidence>
<dbReference type="SUPFAM" id="SSF49764">
    <property type="entry name" value="HSP20-like chaperones"/>
    <property type="match status" value="1"/>
</dbReference>
<dbReference type="NCBIfam" id="NF041800">
    <property type="entry name" value="Hsp20"/>
    <property type="match status" value="1"/>
</dbReference>
<comment type="similarity">
    <text evidence="2 3">Belongs to the small heat shock protein (HSP20) family.</text>
</comment>
<dbReference type="AlphaFoldDB" id="A0A830GWX7"/>
<reference evidence="6" key="1">
    <citation type="journal article" date="2014" name="Int. J. Syst. Evol. Microbiol.">
        <title>Complete genome sequence of Corynebacterium casei LMG S-19264T (=DSM 44701T), isolated from a smear-ripened cheese.</title>
        <authorList>
            <consortium name="US DOE Joint Genome Institute (JGI-PGF)"/>
            <person name="Walter F."/>
            <person name="Albersmeier A."/>
            <person name="Kalinowski J."/>
            <person name="Ruckert C."/>
        </authorList>
    </citation>
    <scope>NUCLEOTIDE SEQUENCE</scope>
    <source>
        <strain evidence="6">JCM 10088</strain>
    </source>
</reference>
<evidence type="ECO:0000259" key="4">
    <source>
        <dbReference type="PROSITE" id="PS01031"/>
    </source>
</evidence>
<dbReference type="EMBL" id="BMNL01000003">
    <property type="protein sequence ID" value="GGP21972.1"/>
    <property type="molecule type" value="Genomic_DNA"/>
</dbReference>
<name>A0A830GWX7_9CREN</name>
<feature type="domain" description="CS" evidence="5">
    <location>
        <begin position="85"/>
        <end position="175"/>
    </location>
</feature>
<evidence type="ECO:0000256" key="2">
    <source>
        <dbReference type="PROSITE-ProRule" id="PRU00285"/>
    </source>
</evidence>
<dbReference type="RefSeq" id="WP_188596864.1">
    <property type="nucleotide sequence ID" value="NZ_BMNL01000003.1"/>
</dbReference>
<protein>
    <submittedName>
        <fullName evidence="6">Heat-shock protein Hsp20</fullName>
    </submittedName>
</protein>
<dbReference type="InterPro" id="IPR044587">
    <property type="entry name" value="HSP21-like"/>
</dbReference>
<evidence type="ECO:0000313" key="6">
    <source>
        <dbReference type="EMBL" id="GGP21972.1"/>
    </source>
</evidence>
<gene>
    <name evidence="6" type="ORF">GCM10007981_16060</name>
</gene>
<dbReference type="OrthoDB" id="26084at2157"/>
<dbReference type="Proteomes" id="UP000610960">
    <property type="component" value="Unassembled WGS sequence"/>
</dbReference>
<dbReference type="InterPro" id="IPR008978">
    <property type="entry name" value="HSP20-like_chaperone"/>
</dbReference>
<organism evidence="6 7">
    <name type="scientific">Thermocladium modestius</name>
    <dbReference type="NCBI Taxonomy" id="62609"/>
    <lineage>
        <taxon>Archaea</taxon>
        <taxon>Thermoproteota</taxon>
        <taxon>Thermoprotei</taxon>
        <taxon>Thermoproteales</taxon>
        <taxon>Thermoproteaceae</taxon>
        <taxon>Thermocladium</taxon>
    </lineage>
</organism>
<feature type="domain" description="SHSP" evidence="4">
    <location>
        <begin position="80"/>
        <end position="175"/>
    </location>
</feature>
<comment type="caution">
    <text evidence="6">The sequence shown here is derived from an EMBL/GenBank/DDBJ whole genome shotgun (WGS) entry which is preliminary data.</text>
</comment>
<dbReference type="PROSITE" id="PS51203">
    <property type="entry name" value="CS"/>
    <property type="match status" value="1"/>
</dbReference>
<dbReference type="PANTHER" id="PTHR46733">
    <property type="entry name" value="26.5 KDA HEAT SHOCK PROTEIN, MITOCHONDRIAL"/>
    <property type="match status" value="1"/>
</dbReference>
<dbReference type="InterPro" id="IPR007052">
    <property type="entry name" value="CS_dom"/>
</dbReference>
<evidence type="ECO:0000256" key="1">
    <source>
        <dbReference type="ARBA" id="ARBA00023016"/>
    </source>
</evidence>
<keyword evidence="7" id="KW-1185">Reference proteome</keyword>
<sequence>MSEFDDFDRWWNRLKKFMDSFETEIEKEMDELFRQAERQQRGSKRPNMYYYGFEITMGPDGKPIVREFGNVKPWSERGSPVVSEDIEPLTDVFDDGDKIKVVMDMPGIDKEKIKIRVDGDKLIVSAEGSDRRYYKEVKLPANVDASKAKATYRNGVLTIELTKKNGKNGFEIEVQ</sequence>
<evidence type="ECO:0000259" key="5">
    <source>
        <dbReference type="PROSITE" id="PS51203"/>
    </source>
</evidence>
<dbReference type="CDD" id="cd06464">
    <property type="entry name" value="ACD_sHsps-like"/>
    <property type="match status" value="1"/>
</dbReference>
<dbReference type="InterPro" id="IPR002068">
    <property type="entry name" value="A-crystallin/Hsp20_dom"/>
</dbReference>
<keyword evidence="1" id="KW-0346">Stress response</keyword>
<evidence type="ECO:0000313" key="7">
    <source>
        <dbReference type="Proteomes" id="UP000610960"/>
    </source>
</evidence>
<dbReference type="Pfam" id="PF00011">
    <property type="entry name" value="HSP20"/>
    <property type="match status" value="1"/>
</dbReference>
<proteinExistence type="inferred from homology"/>
<dbReference type="PANTHER" id="PTHR46733:SF4">
    <property type="entry name" value="HEAT SHOCK PROTEIN 21, CHLOROPLASTIC"/>
    <property type="match status" value="1"/>
</dbReference>